<feature type="domain" description="Urease" evidence="3">
    <location>
        <begin position="1"/>
        <end position="152"/>
    </location>
</feature>
<evidence type="ECO:0000256" key="2">
    <source>
        <dbReference type="PROSITE-ProRule" id="PRU00700"/>
    </source>
</evidence>
<evidence type="ECO:0000313" key="4">
    <source>
        <dbReference type="EMBL" id="CAF0954088.1"/>
    </source>
</evidence>
<evidence type="ECO:0000313" key="5">
    <source>
        <dbReference type="Proteomes" id="UP000663879"/>
    </source>
</evidence>
<comment type="caution">
    <text evidence="4">The sequence shown here is derived from an EMBL/GenBank/DDBJ whole genome shotgun (WGS) entry which is preliminary data.</text>
</comment>
<dbReference type="GO" id="GO:0009039">
    <property type="term" value="F:urease activity"/>
    <property type="evidence" value="ECO:0007669"/>
    <property type="project" value="InterPro"/>
</dbReference>
<reference evidence="4" key="1">
    <citation type="submission" date="2021-02" db="EMBL/GenBank/DDBJ databases">
        <authorList>
            <person name="Nowell W R."/>
        </authorList>
    </citation>
    <scope>NUCLEOTIDE SEQUENCE</scope>
    <source>
        <strain evidence="4">Ploen Becks lab</strain>
    </source>
</reference>
<dbReference type="OrthoDB" id="1708534at2759"/>
<dbReference type="Proteomes" id="UP000663879">
    <property type="component" value="Unassembled WGS sequence"/>
</dbReference>
<dbReference type="Gene3D" id="2.30.40.10">
    <property type="entry name" value="Urease, subunit C, domain 1"/>
    <property type="match status" value="1"/>
</dbReference>
<evidence type="ECO:0000259" key="3">
    <source>
        <dbReference type="PROSITE" id="PS51368"/>
    </source>
</evidence>
<dbReference type="Gene3D" id="3.20.20.140">
    <property type="entry name" value="Metal-dependent hydrolases"/>
    <property type="match status" value="1"/>
</dbReference>
<dbReference type="InterPro" id="IPR011059">
    <property type="entry name" value="Metal-dep_hydrolase_composite"/>
</dbReference>
<accession>A0A814DCZ4</accession>
<dbReference type="AlphaFoldDB" id="A0A814DCZ4"/>
<dbReference type="PROSITE" id="PS51368">
    <property type="entry name" value="UREASE_3"/>
    <property type="match status" value="1"/>
</dbReference>
<evidence type="ECO:0000256" key="1">
    <source>
        <dbReference type="ARBA" id="ARBA00022801"/>
    </source>
</evidence>
<dbReference type="EMBL" id="CAJNOC010002835">
    <property type="protein sequence ID" value="CAF0954088.1"/>
    <property type="molecule type" value="Genomic_DNA"/>
</dbReference>
<protein>
    <recommendedName>
        <fullName evidence="3">Urease domain-containing protein</fullName>
    </recommendedName>
</protein>
<gene>
    <name evidence="4" type="ORF">OXX778_LOCUS14101</name>
</gene>
<dbReference type="InterPro" id="IPR050069">
    <property type="entry name" value="Urease_subunit"/>
</dbReference>
<comment type="caution">
    <text evidence="2">Lacks conserved residue(s) required for the propagation of feature annotation.</text>
</comment>
<organism evidence="4 5">
    <name type="scientific">Brachionus calyciflorus</name>
    <dbReference type="NCBI Taxonomy" id="104777"/>
    <lineage>
        <taxon>Eukaryota</taxon>
        <taxon>Metazoa</taxon>
        <taxon>Spiralia</taxon>
        <taxon>Gnathifera</taxon>
        <taxon>Rotifera</taxon>
        <taxon>Eurotatoria</taxon>
        <taxon>Monogononta</taxon>
        <taxon>Pseudotrocha</taxon>
        <taxon>Ploima</taxon>
        <taxon>Brachionidae</taxon>
        <taxon>Brachionus</taxon>
    </lineage>
</organism>
<keyword evidence="1" id="KW-0378">Hydrolase</keyword>
<dbReference type="GO" id="GO:0016151">
    <property type="term" value="F:nickel cation binding"/>
    <property type="evidence" value="ECO:0007669"/>
    <property type="project" value="InterPro"/>
</dbReference>
<name>A0A814DCZ4_9BILA</name>
<proteinExistence type="predicted"/>
<dbReference type="PANTHER" id="PTHR33569">
    <property type="entry name" value="UREASE"/>
    <property type="match status" value="1"/>
</dbReference>
<dbReference type="InterPro" id="IPR017951">
    <property type="entry name" value="Urease_asu_c"/>
</dbReference>
<keyword evidence="5" id="KW-1185">Reference proteome</keyword>
<dbReference type="PANTHER" id="PTHR33569:SF1">
    <property type="entry name" value="UREASE"/>
    <property type="match status" value="1"/>
</dbReference>
<sequence length="152" mass="17107">MADLVLWRPEFFGTKPEMVIKGGQIVSSSNKKSVVLDKDAQLLGTCGKSPCANSVLFISKASYEIGATNTYGICKHVEPIRDCRSLNRTQHMYPINFSPRIAYSSSTAKNILNYTEPETNQSKQLLPIKEEIKNVLKSGLNNQMLSHRYYLF</sequence>